<protein>
    <submittedName>
        <fullName evidence="1">Uncharacterized protein</fullName>
    </submittedName>
</protein>
<organism evidence="1 2">
    <name type="scientific">Flexibacter flexilis DSM 6793</name>
    <dbReference type="NCBI Taxonomy" id="927664"/>
    <lineage>
        <taxon>Bacteria</taxon>
        <taxon>Pseudomonadati</taxon>
        <taxon>Bacteroidota</taxon>
        <taxon>Cytophagia</taxon>
        <taxon>Cytophagales</taxon>
        <taxon>Flexibacteraceae</taxon>
        <taxon>Flexibacter</taxon>
    </lineage>
</organism>
<proteinExistence type="predicted"/>
<evidence type="ECO:0000313" key="1">
    <source>
        <dbReference type="EMBL" id="SFD02063.1"/>
    </source>
</evidence>
<dbReference type="AlphaFoldDB" id="A0A1I1P504"/>
<sequence>MIKKTLILKYFSAVVVFVSVVGFSSCQKEQSIVKKEVNISNEELEMLANNLVATNLSDEEITKTVSLFKTLSTDDYKTFIHYQARVMARVNDIPFEVALQDRERLLSESIYKFGKSPNQLSDVEIELIVPSVKNSQSKLASSCPQYYHGIVTQQYSTYNTSCYAVWDATDPGQTDCDYELVFYVGPATLASPYKIRGISVTARNILSIGGVNGRQSGEYVYILVGKNRSNALYYAVGIQDEVQALKAEMKLQK</sequence>
<name>A0A1I1P504_9BACT</name>
<evidence type="ECO:0000313" key="2">
    <source>
        <dbReference type="Proteomes" id="UP000199514"/>
    </source>
</evidence>
<gene>
    <name evidence="1" type="ORF">SAMN05421780_1232</name>
</gene>
<dbReference type="Proteomes" id="UP000199514">
    <property type="component" value="Unassembled WGS sequence"/>
</dbReference>
<dbReference type="RefSeq" id="WP_091516964.1">
    <property type="nucleotide sequence ID" value="NZ_FOLE01000023.1"/>
</dbReference>
<keyword evidence="2" id="KW-1185">Reference proteome</keyword>
<reference evidence="1 2" key="1">
    <citation type="submission" date="2016-10" db="EMBL/GenBank/DDBJ databases">
        <authorList>
            <person name="de Groot N.N."/>
        </authorList>
    </citation>
    <scope>NUCLEOTIDE SEQUENCE [LARGE SCALE GENOMIC DNA]</scope>
    <source>
        <strain evidence="1 2">DSM 6793</strain>
    </source>
</reference>
<dbReference type="PROSITE" id="PS51257">
    <property type="entry name" value="PROKAR_LIPOPROTEIN"/>
    <property type="match status" value="1"/>
</dbReference>
<accession>A0A1I1P504</accession>
<dbReference type="EMBL" id="FOLE01000023">
    <property type="protein sequence ID" value="SFD02063.1"/>
    <property type="molecule type" value="Genomic_DNA"/>
</dbReference>